<gene>
    <name evidence="8" type="primary">LOC113517865</name>
</gene>
<comment type="similarity">
    <text evidence="2 6">Belongs to the caveolin family.</text>
</comment>
<dbReference type="RefSeq" id="XP_052748924.1">
    <property type="nucleotide sequence ID" value="XM_052892964.1"/>
</dbReference>
<accession>A0ABM3MBX0</accession>
<sequence length="239" mass="26182">ITFFKKSNCKGEYTPSTVAFEDVPLGSGGAAVPKLSRSTSRQCVACEYKAKLFPEVPEPASAPPVLIPTPVPELVPEPLYRAPERISPSNMPTTKPEGGIQEALEDRDPNNLNQHVQIVWDDIIGEPEGARSPECAWRLSTLCFGYARNWCYTCLAVLLAPPCALLLGCGFACLAFEQIWCTAPCLRCVKIYFASLRTMVASCMAATLVPTAEAVGHICRHIRINFRKDAPEEKDLLVI</sequence>
<evidence type="ECO:0000256" key="1">
    <source>
        <dbReference type="ARBA" id="ARBA00004202"/>
    </source>
</evidence>
<comment type="subcellular location">
    <subcellularLocation>
        <location evidence="1 6">Cell membrane</location>
        <topology evidence="1 6">Peripheral membrane protein</topology>
    </subcellularLocation>
    <subcellularLocation>
        <location evidence="6">Golgi apparatus membrane</location>
        <topology evidence="6">Peripheral membrane protein</topology>
    </subcellularLocation>
    <subcellularLocation>
        <location evidence="6">Membrane</location>
        <location evidence="6">Caveola</location>
        <topology evidence="6">Peripheral membrane protein</topology>
    </subcellularLocation>
</comment>
<dbReference type="PANTHER" id="PTHR10844:SF19">
    <property type="entry name" value="CAVEOLIN-2"/>
    <property type="match status" value="1"/>
</dbReference>
<protein>
    <recommendedName>
        <fullName evidence="6">Caveolin</fullName>
    </recommendedName>
</protein>
<evidence type="ECO:0000313" key="8">
    <source>
        <dbReference type="RefSeq" id="XP_052748924.1"/>
    </source>
</evidence>
<feature type="non-terminal residue" evidence="8">
    <location>
        <position position="1"/>
    </location>
</feature>
<evidence type="ECO:0000256" key="6">
    <source>
        <dbReference type="RuleBase" id="RU000680"/>
    </source>
</evidence>
<evidence type="ECO:0000256" key="5">
    <source>
        <dbReference type="ARBA" id="ARBA00023136"/>
    </source>
</evidence>
<dbReference type="Proteomes" id="UP001652740">
    <property type="component" value="Unplaced"/>
</dbReference>
<comment type="function">
    <text evidence="6">May act as a scaffolding protein within caveolar membranes. Interacts directly with G-protein alpha subunits and can functionally regulate their activity.</text>
</comment>
<proteinExistence type="inferred from homology"/>
<keyword evidence="3 6" id="KW-1003">Cell membrane</keyword>
<keyword evidence="4 6" id="KW-0333">Golgi apparatus</keyword>
<evidence type="ECO:0000256" key="2">
    <source>
        <dbReference type="ARBA" id="ARBA00010988"/>
    </source>
</evidence>
<organism evidence="7 8">
    <name type="scientific">Galleria mellonella</name>
    <name type="common">Greater wax moth</name>
    <dbReference type="NCBI Taxonomy" id="7137"/>
    <lineage>
        <taxon>Eukaryota</taxon>
        <taxon>Metazoa</taxon>
        <taxon>Ecdysozoa</taxon>
        <taxon>Arthropoda</taxon>
        <taxon>Hexapoda</taxon>
        <taxon>Insecta</taxon>
        <taxon>Pterygota</taxon>
        <taxon>Neoptera</taxon>
        <taxon>Endopterygota</taxon>
        <taxon>Lepidoptera</taxon>
        <taxon>Glossata</taxon>
        <taxon>Ditrysia</taxon>
        <taxon>Pyraloidea</taxon>
        <taxon>Pyralidae</taxon>
        <taxon>Galleriinae</taxon>
        <taxon>Galleria</taxon>
    </lineage>
</organism>
<dbReference type="GeneID" id="113517865"/>
<evidence type="ECO:0000256" key="3">
    <source>
        <dbReference type="ARBA" id="ARBA00022475"/>
    </source>
</evidence>
<dbReference type="InterPro" id="IPR001612">
    <property type="entry name" value="Caveolin"/>
</dbReference>
<name>A0ABM3MBX0_GALME</name>
<evidence type="ECO:0000256" key="4">
    <source>
        <dbReference type="ARBA" id="ARBA00023034"/>
    </source>
</evidence>
<evidence type="ECO:0000313" key="7">
    <source>
        <dbReference type="Proteomes" id="UP001652740"/>
    </source>
</evidence>
<dbReference type="PANTHER" id="PTHR10844">
    <property type="entry name" value="CAVEOLIN"/>
    <property type="match status" value="1"/>
</dbReference>
<keyword evidence="5 6" id="KW-0472">Membrane</keyword>
<keyword evidence="7" id="KW-1185">Reference proteome</keyword>
<reference evidence="8" key="1">
    <citation type="submission" date="2025-08" db="UniProtKB">
        <authorList>
            <consortium name="RefSeq"/>
        </authorList>
    </citation>
    <scope>IDENTIFICATION</scope>
    <source>
        <tissue evidence="8">Whole larvae</tissue>
    </source>
</reference>
<dbReference type="Pfam" id="PF01146">
    <property type="entry name" value="Caveolin"/>
    <property type="match status" value="1"/>
</dbReference>